<accession>A0A0N1PIB7</accession>
<reference evidence="1 2" key="1">
    <citation type="journal article" date="2015" name="Nat. Commun.">
        <title>Outbred genome sequencing and CRISPR/Cas9 gene editing in butterflies.</title>
        <authorList>
            <person name="Li X."/>
            <person name="Fan D."/>
            <person name="Zhang W."/>
            <person name="Liu G."/>
            <person name="Zhang L."/>
            <person name="Zhao L."/>
            <person name="Fang X."/>
            <person name="Chen L."/>
            <person name="Dong Y."/>
            <person name="Chen Y."/>
            <person name="Ding Y."/>
            <person name="Zhao R."/>
            <person name="Feng M."/>
            <person name="Zhu Y."/>
            <person name="Feng Y."/>
            <person name="Jiang X."/>
            <person name="Zhu D."/>
            <person name="Xiang H."/>
            <person name="Feng X."/>
            <person name="Li S."/>
            <person name="Wang J."/>
            <person name="Zhang G."/>
            <person name="Kronforst M.R."/>
            <person name="Wang W."/>
        </authorList>
    </citation>
    <scope>NUCLEOTIDE SEQUENCE [LARGE SCALE GENOMIC DNA]</scope>
    <source>
        <strain evidence="1">Ya'a_city_454_Pm</strain>
        <tissue evidence="1">Whole body</tissue>
    </source>
</reference>
<name>A0A0N1PIB7_PAPMA</name>
<dbReference type="InParanoid" id="A0A0N1PIB7"/>
<dbReference type="AlphaFoldDB" id="A0A0N1PIB7"/>
<dbReference type="Proteomes" id="UP000053240">
    <property type="component" value="Unassembled WGS sequence"/>
</dbReference>
<sequence>MMVKPTCNGGRRRLCSPGTRVKALSHRIVNPGCATLRFAEATAGYEVRPLRVEFPRKHRWNGILRGSYKIRVRFQQPPECNEIIPIRSDTDHFLGYINVRRNAFP</sequence>
<proteinExistence type="predicted"/>
<organism evidence="1 2">
    <name type="scientific">Papilio machaon</name>
    <name type="common">Old World swallowtail butterfly</name>
    <dbReference type="NCBI Taxonomy" id="76193"/>
    <lineage>
        <taxon>Eukaryota</taxon>
        <taxon>Metazoa</taxon>
        <taxon>Ecdysozoa</taxon>
        <taxon>Arthropoda</taxon>
        <taxon>Hexapoda</taxon>
        <taxon>Insecta</taxon>
        <taxon>Pterygota</taxon>
        <taxon>Neoptera</taxon>
        <taxon>Endopterygota</taxon>
        <taxon>Lepidoptera</taxon>
        <taxon>Glossata</taxon>
        <taxon>Ditrysia</taxon>
        <taxon>Papilionoidea</taxon>
        <taxon>Papilionidae</taxon>
        <taxon>Papilioninae</taxon>
        <taxon>Papilio</taxon>
    </lineage>
</organism>
<gene>
    <name evidence="1" type="ORF">RR48_05853</name>
</gene>
<protein>
    <submittedName>
        <fullName evidence="1">Uncharacterized protein</fullName>
    </submittedName>
</protein>
<evidence type="ECO:0000313" key="2">
    <source>
        <dbReference type="Proteomes" id="UP000053240"/>
    </source>
</evidence>
<evidence type="ECO:0000313" key="1">
    <source>
        <dbReference type="EMBL" id="KPJ09990.1"/>
    </source>
</evidence>
<keyword evidence="2" id="KW-1185">Reference proteome</keyword>
<dbReference type="EMBL" id="KQ461033">
    <property type="protein sequence ID" value="KPJ09990.1"/>
    <property type="molecule type" value="Genomic_DNA"/>
</dbReference>